<evidence type="ECO:0000313" key="2">
    <source>
        <dbReference type="Proteomes" id="UP001597469"/>
    </source>
</evidence>
<reference evidence="2" key="1">
    <citation type="journal article" date="2019" name="Int. J. Syst. Evol. Microbiol.">
        <title>The Global Catalogue of Microorganisms (GCM) 10K type strain sequencing project: providing services to taxonomists for standard genome sequencing and annotation.</title>
        <authorList>
            <consortium name="The Broad Institute Genomics Platform"/>
            <consortium name="The Broad Institute Genome Sequencing Center for Infectious Disease"/>
            <person name="Wu L."/>
            <person name="Ma J."/>
        </authorList>
    </citation>
    <scope>NUCLEOTIDE SEQUENCE [LARGE SCALE GENOMIC DNA]</scope>
    <source>
        <strain evidence="2">KCTC 42805</strain>
    </source>
</reference>
<sequence>MNIELATASKTSPLEVLDLQVSLRPSAGRSLLSVRFLCRNETHANHLHMPTLSWYDAHQLQQFSQELATARFPETCQTDLTEAGLRLTGSVRRLAGRWTTGRTIKVEPLPSAPSQFAPFTIHASHLDVTTYAQKLYNRLWEVFTRA</sequence>
<organism evidence="1 2">
    <name type="scientific">Spirosoma soli</name>
    <dbReference type="NCBI Taxonomy" id="1770529"/>
    <lineage>
        <taxon>Bacteria</taxon>
        <taxon>Pseudomonadati</taxon>
        <taxon>Bacteroidota</taxon>
        <taxon>Cytophagia</taxon>
        <taxon>Cytophagales</taxon>
        <taxon>Cytophagaceae</taxon>
        <taxon>Spirosoma</taxon>
    </lineage>
</organism>
<evidence type="ECO:0000313" key="1">
    <source>
        <dbReference type="EMBL" id="MFD2569098.1"/>
    </source>
</evidence>
<dbReference type="RefSeq" id="WP_381517570.1">
    <property type="nucleotide sequence ID" value="NZ_JBHULN010000001.1"/>
</dbReference>
<dbReference type="Proteomes" id="UP001597469">
    <property type="component" value="Unassembled WGS sequence"/>
</dbReference>
<protein>
    <submittedName>
        <fullName evidence="1">Uncharacterized protein</fullName>
    </submittedName>
</protein>
<proteinExistence type="predicted"/>
<accession>A0ABW5LYF9</accession>
<dbReference type="EMBL" id="JBHULN010000001">
    <property type="protein sequence ID" value="MFD2569098.1"/>
    <property type="molecule type" value="Genomic_DNA"/>
</dbReference>
<comment type="caution">
    <text evidence="1">The sequence shown here is derived from an EMBL/GenBank/DDBJ whole genome shotgun (WGS) entry which is preliminary data.</text>
</comment>
<keyword evidence="2" id="KW-1185">Reference proteome</keyword>
<gene>
    <name evidence="1" type="ORF">ACFSUS_00540</name>
</gene>
<name>A0ABW5LYF9_9BACT</name>